<gene>
    <name evidence="1" type="ORF">NLG97_g2567</name>
</gene>
<evidence type="ECO:0000313" key="2">
    <source>
        <dbReference type="Proteomes" id="UP001148737"/>
    </source>
</evidence>
<evidence type="ECO:0000313" key="1">
    <source>
        <dbReference type="EMBL" id="KAJ3496558.1"/>
    </source>
</evidence>
<protein>
    <submittedName>
        <fullName evidence="1">Uncharacterized protein</fullName>
    </submittedName>
</protein>
<name>A0ACC1R369_9HYPO</name>
<comment type="caution">
    <text evidence="1">The sequence shown here is derived from an EMBL/GenBank/DDBJ whole genome shotgun (WGS) entry which is preliminary data.</text>
</comment>
<organism evidence="1 2">
    <name type="scientific">Lecanicillium saksenae</name>
    <dbReference type="NCBI Taxonomy" id="468837"/>
    <lineage>
        <taxon>Eukaryota</taxon>
        <taxon>Fungi</taxon>
        <taxon>Dikarya</taxon>
        <taxon>Ascomycota</taxon>
        <taxon>Pezizomycotina</taxon>
        <taxon>Sordariomycetes</taxon>
        <taxon>Hypocreomycetidae</taxon>
        <taxon>Hypocreales</taxon>
        <taxon>Cordycipitaceae</taxon>
        <taxon>Lecanicillium</taxon>
    </lineage>
</organism>
<reference evidence="1" key="1">
    <citation type="submission" date="2022-07" db="EMBL/GenBank/DDBJ databases">
        <title>Genome Sequence of Lecanicillium saksenae.</title>
        <authorList>
            <person name="Buettner E."/>
        </authorList>
    </citation>
    <scope>NUCLEOTIDE SEQUENCE</scope>
    <source>
        <strain evidence="1">VT-O1</strain>
    </source>
</reference>
<dbReference type="Proteomes" id="UP001148737">
    <property type="component" value="Unassembled WGS sequence"/>
</dbReference>
<sequence>MSHRTGGLPKAAPSIELVQAVDDIPVASHIIPLGYEEADAKIREGAESFSFRVSDDCLGRVDVVSLGTKIPSEDRWDVRIFENEDARDTLYAGVYDGHNGDETSEVLRQSLVPYVANALASAGSRVGNPDSGAVIQKAFADLDARILDNAQTAISAGHPAGTAQVRVATGPAFGGSCALLLAYEPSSSTLQIALTGDSRAVRAHYVAGENTPVIDVLSKDQNLDNKEEFAHIAAAHPGEVDLGMTDLGGFLRISTTRAFGNHRWKWPADLVRQARANCHGPKPFPHFKSPPYMTASPEITTRIIGARDFVIIGSDGLWEAISNEDAVECVSRWAAARRVGEPEPVIESCESAFDLNDGEFLSRTARPEDFAIEDLDNAAVCLLKNVLGGRHRYMVAGSVTATAPISRSVRDDITVQVVFFQNI</sequence>
<accession>A0ACC1R369</accession>
<dbReference type="EMBL" id="JANAKD010000179">
    <property type="protein sequence ID" value="KAJ3496558.1"/>
    <property type="molecule type" value="Genomic_DNA"/>
</dbReference>
<proteinExistence type="predicted"/>
<keyword evidence="2" id="KW-1185">Reference proteome</keyword>